<name>A0A2R6NLY2_9APHY</name>
<evidence type="ECO:0000256" key="1">
    <source>
        <dbReference type="SAM" id="MobiDB-lite"/>
    </source>
</evidence>
<evidence type="ECO:0000313" key="2">
    <source>
        <dbReference type="EMBL" id="PSR73382.1"/>
    </source>
</evidence>
<feature type="compositionally biased region" description="Polar residues" evidence="1">
    <location>
        <begin position="11"/>
        <end position="27"/>
    </location>
</feature>
<dbReference type="AlphaFoldDB" id="A0A2R6NLY2"/>
<accession>A0A2R6NLY2</accession>
<reference evidence="2 3" key="1">
    <citation type="submission" date="2018-02" db="EMBL/GenBank/DDBJ databases">
        <title>Genome sequence of the basidiomycete white-rot fungus Phlebia centrifuga.</title>
        <authorList>
            <person name="Granchi Z."/>
            <person name="Peng M."/>
            <person name="de Vries R.P."/>
            <person name="Hilden K."/>
            <person name="Makela M.R."/>
            <person name="Grigoriev I."/>
            <person name="Riley R."/>
        </authorList>
    </citation>
    <scope>NUCLEOTIDE SEQUENCE [LARGE SCALE GENOMIC DNA]</scope>
    <source>
        <strain evidence="2 3">FBCC195</strain>
    </source>
</reference>
<dbReference type="STRING" id="98765.A0A2R6NLY2"/>
<protein>
    <submittedName>
        <fullName evidence="2">Uncharacterized protein</fullName>
    </submittedName>
</protein>
<sequence>MGHPKSDTEPLLSSTARPPSYRTYNQSDTDSTITTYYTESEGSHSHSQKSAEASTRICDQWSRNTAYAQSDADSSTTTYYIPEDPHSYSKKSAKASTCTLSASGGATFTLTGGGLLGSICALLLLVILTLQVLNTVQVPTRDPLDPAERERIRMEWDKEIRGHDETRVKWNEEKIFWKGEHRKWSVWKQQWEVDHQRQARERKLWEEERAHRLGLLWDIPRDEGHCAAYNTRGYTARMNPMLACKSAPIVIHNERVQNEIVGHFIVNSNEPACQPHWGKWYDKGCIGGGMRRVESRLWNLRKDDDWQWMCGTTPATVNGIAFSQPTRCENRGWIWGMVGMFEYPDMSCGWNLMGNISGVEQPPVNTL</sequence>
<gene>
    <name evidence="2" type="ORF">PHLCEN_2v10674</name>
</gene>
<dbReference type="EMBL" id="MLYV02001076">
    <property type="protein sequence ID" value="PSR73382.1"/>
    <property type="molecule type" value="Genomic_DNA"/>
</dbReference>
<feature type="region of interest" description="Disordered" evidence="1">
    <location>
        <begin position="1"/>
        <end position="29"/>
    </location>
</feature>
<proteinExistence type="predicted"/>
<dbReference type="OrthoDB" id="3153758at2759"/>
<keyword evidence="3" id="KW-1185">Reference proteome</keyword>
<organism evidence="2 3">
    <name type="scientific">Hermanssonia centrifuga</name>
    <dbReference type="NCBI Taxonomy" id="98765"/>
    <lineage>
        <taxon>Eukaryota</taxon>
        <taxon>Fungi</taxon>
        <taxon>Dikarya</taxon>
        <taxon>Basidiomycota</taxon>
        <taxon>Agaricomycotina</taxon>
        <taxon>Agaricomycetes</taxon>
        <taxon>Polyporales</taxon>
        <taxon>Meruliaceae</taxon>
        <taxon>Hermanssonia</taxon>
    </lineage>
</organism>
<dbReference type="Proteomes" id="UP000186601">
    <property type="component" value="Unassembled WGS sequence"/>
</dbReference>
<comment type="caution">
    <text evidence="2">The sequence shown here is derived from an EMBL/GenBank/DDBJ whole genome shotgun (WGS) entry which is preliminary data.</text>
</comment>
<evidence type="ECO:0000313" key="3">
    <source>
        <dbReference type="Proteomes" id="UP000186601"/>
    </source>
</evidence>